<feature type="transmembrane region" description="Helical" evidence="1">
    <location>
        <begin position="16"/>
        <end position="37"/>
    </location>
</feature>
<dbReference type="eggNOG" id="COG4966">
    <property type="taxonomic scope" value="Bacteria"/>
</dbReference>
<gene>
    <name evidence="2" type="ordered locus">Desru_3106</name>
</gene>
<dbReference type="Pfam" id="PF07963">
    <property type="entry name" value="N_methyl"/>
    <property type="match status" value="1"/>
</dbReference>
<dbReference type="NCBIfam" id="TIGR02532">
    <property type="entry name" value="IV_pilin_GFxxxE"/>
    <property type="match status" value="1"/>
</dbReference>
<keyword evidence="1" id="KW-0812">Transmembrane</keyword>
<dbReference type="KEGG" id="dru:Desru_3106"/>
<reference evidence="3" key="1">
    <citation type="submission" date="2011-05" db="EMBL/GenBank/DDBJ databases">
        <title>Complete sequence of Desulfotomaculum ruminis DSM 2154.</title>
        <authorList>
            <person name="Lucas S."/>
            <person name="Copeland A."/>
            <person name="Lapidus A."/>
            <person name="Cheng J.-F."/>
            <person name="Goodwin L."/>
            <person name="Pitluck S."/>
            <person name="Lu M."/>
            <person name="Detter J.C."/>
            <person name="Han C."/>
            <person name="Tapia R."/>
            <person name="Land M."/>
            <person name="Hauser L."/>
            <person name="Kyrpides N."/>
            <person name="Ivanova N."/>
            <person name="Mikhailova N."/>
            <person name="Pagani I."/>
            <person name="Stams A.J.M."/>
            <person name="Plugge C.M."/>
            <person name="Muyzer G."/>
            <person name="Kuever J."/>
            <person name="Parshina S.N."/>
            <person name="Ivanova A.E."/>
            <person name="Nazina T.N."/>
            <person name="Brambilla E."/>
            <person name="Spring S."/>
            <person name="Klenk H.-P."/>
            <person name="Woyke T."/>
        </authorList>
    </citation>
    <scope>NUCLEOTIDE SEQUENCE [LARGE SCALE GENOMIC DNA]</scope>
    <source>
        <strain evidence="3">ATCC 23193 / DSM 2154 / NCIB 8452 / DL</strain>
    </source>
</reference>
<evidence type="ECO:0008006" key="4">
    <source>
        <dbReference type="Google" id="ProtNLM"/>
    </source>
</evidence>
<dbReference type="PROSITE" id="PS00409">
    <property type="entry name" value="PROKAR_NTER_METHYL"/>
    <property type="match status" value="1"/>
</dbReference>
<organism evidence="2 3">
    <name type="scientific">Desulforamulus ruminis (strain ATCC 23193 / DSM 2154 / NCIMB 8452 / DL)</name>
    <name type="common">Desulfotomaculum ruminis</name>
    <dbReference type="NCBI Taxonomy" id="696281"/>
    <lineage>
        <taxon>Bacteria</taxon>
        <taxon>Bacillati</taxon>
        <taxon>Bacillota</taxon>
        <taxon>Clostridia</taxon>
        <taxon>Eubacteriales</taxon>
        <taxon>Peptococcaceae</taxon>
        <taxon>Desulforamulus</taxon>
    </lineage>
</organism>
<dbReference type="Proteomes" id="UP000009234">
    <property type="component" value="Chromosome"/>
</dbReference>
<proteinExistence type="predicted"/>
<evidence type="ECO:0000313" key="3">
    <source>
        <dbReference type="Proteomes" id="UP000009234"/>
    </source>
</evidence>
<dbReference type="RefSeq" id="WP_013843068.1">
    <property type="nucleotide sequence ID" value="NC_015589.1"/>
</dbReference>
<reference evidence="2 3" key="2">
    <citation type="journal article" date="2012" name="Stand. Genomic Sci.">
        <title>Complete genome sequence of the sulfate-reducing firmicute Desulfotomaculum ruminis type strain (DL(T)).</title>
        <authorList>
            <person name="Spring S."/>
            <person name="Visser M."/>
            <person name="Lu M."/>
            <person name="Copeland A."/>
            <person name="Lapidus A."/>
            <person name="Lucas S."/>
            <person name="Cheng J.F."/>
            <person name="Han C."/>
            <person name="Tapia R."/>
            <person name="Goodwin L.A."/>
            <person name="Pitluck S."/>
            <person name="Ivanova N."/>
            <person name="Land M."/>
            <person name="Hauser L."/>
            <person name="Larimer F."/>
            <person name="Rohde M."/>
            <person name="Goker M."/>
            <person name="Detter J.C."/>
            <person name="Kyrpides N.C."/>
            <person name="Woyke T."/>
            <person name="Schaap P.J."/>
            <person name="Plugge C.M."/>
            <person name="Muyzer G."/>
            <person name="Kuever J."/>
            <person name="Pereira I.A."/>
            <person name="Parshina S.N."/>
            <person name="Bernier-Latmani R."/>
            <person name="Stams A.J."/>
            <person name="Klenk H.P."/>
        </authorList>
    </citation>
    <scope>NUCLEOTIDE SEQUENCE [LARGE SCALE GENOMIC DNA]</scope>
    <source>
        <strain evidence="3">ATCC 23193 / DSM 2154 / NCIB 8452 / DL</strain>
    </source>
</reference>
<dbReference type="EMBL" id="CP002780">
    <property type="protein sequence ID" value="AEG61317.1"/>
    <property type="molecule type" value="Genomic_DNA"/>
</dbReference>
<evidence type="ECO:0000256" key="1">
    <source>
        <dbReference type="SAM" id="Phobius"/>
    </source>
</evidence>
<sequence length="199" mass="22910">MKRLIRLLKEEKGLTLLELLVVTGLLSVLLGTAYFFLYQTGLLAGKEFFRADVHNDLRLAANRISRDIRQAVEIQPAGQFTDSSWIAVKRVQLDTRGTKDTKDDREIMKEVKYSLDRTDREIEYAVRNELGFAGVNPIANHVLDLKFSRQADGTVVITITGEKDDTDKKEITTVPRQYDRDPYRFTVLTKVTPKMFRER</sequence>
<name>F6DUD2_DESRL</name>
<evidence type="ECO:0000313" key="2">
    <source>
        <dbReference type="EMBL" id="AEG61317.1"/>
    </source>
</evidence>
<dbReference type="AlphaFoldDB" id="F6DUD2"/>
<protein>
    <recommendedName>
        <fullName evidence="4">Prepilin-type N-terminal cleavage/methylation domain-containing protein</fullName>
    </recommendedName>
</protein>
<dbReference type="HOGENOM" id="CLU_1370273_0_0_9"/>
<keyword evidence="1" id="KW-1133">Transmembrane helix</keyword>
<dbReference type="InterPro" id="IPR012902">
    <property type="entry name" value="N_methyl_site"/>
</dbReference>
<accession>F6DUD2</accession>
<dbReference type="STRING" id="696281.Desru_3106"/>
<keyword evidence="3" id="KW-1185">Reference proteome</keyword>
<dbReference type="OrthoDB" id="1786582at2"/>
<keyword evidence="1" id="KW-0472">Membrane</keyword>